<evidence type="ECO:0000256" key="7">
    <source>
        <dbReference type="ARBA" id="ARBA00022692"/>
    </source>
</evidence>
<keyword evidence="9" id="KW-0256">Endoplasmic reticulum</keyword>
<dbReference type="Gene3D" id="1.20.120.550">
    <property type="entry name" value="Membrane associated eicosanoid/glutathione metabolism-like domain"/>
    <property type="match status" value="2"/>
</dbReference>
<comment type="catalytic activity">
    <reaction evidence="16">
        <text>RX + glutathione = an S-substituted glutathione + a halide anion + H(+)</text>
        <dbReference type="Rhea" id="RHEA:16437"/>
        <dbReference type="ChEBI" id="CHEBI:15378"/>
        <dbReference type="ChEBI" id="CHEBI:16042"/>
        <dbReference type="ChEBI" id="CHEBI:17792"/>
        <dbReference type="ChEBI" id="CHEBI:57925"/>
        <dbReference type="ChEBI" id="CHEBI:90779"/>
        <dbReference type="EC" id="2.5.1.18"/>
    </reaction>
    <physiologicalReaction direction="left-to-right" evidence="16">
        <dbReference type="Rhea" id="RHEA:16438"/>
    </physiologicalReaction>
</comment>
<feature type="transmembrane region" description="Helical" evidence="17">
    <location>
        <begin position="153"/>
        <end position="173"/>
    </location>
</feature>
<feature type="transmembrane region" description="Helical" evidence="17">
    <location>
        <begin position="269"/>
        <end position="290"/>
    </location>
</feature>
<evidence type="ECO:0000256" key="11">
    <source>
        <dbReference type="ARBA" id="ARBA00022990"/>
    </source>
</evidence>
<dbReference type="SUPFAM" id="SSF161084">
    <property type="entry name" value="MAPEG domain-like"/>
    <property type="match status" value="2"/>
</dbReference>
<dbReference type="RefSeq" id="XP_013167078.1">
    <property type="nucleotide sequence ID" value="XM_013311624.1"/>
</dbReference>
<dbReference type="GO" id="GO:0005789">
    <property type="term" value="C:endoplasmic reticulum membrane"/>
    <property type="evidence" value="ECO:0007669"/>
    <property type="project" value="UniProtKB-SubCell"/>
</dbReference>
<evidence type="ECO:0000256" key="15">
    <source>
        <dbReference type="ARBA" id="ARBA00039397"/>
    </source>
</evidence>
<dbReference type="Pfam" id="PF01124">
    <property type="entry name" value="MAPEG"/>
    <property type="match status" value="2"/>
</dbReference>
<keyword evidence="12" id="KW-0496">Mitochondrion</keyword>
<reference evidence="18" key="1">
    <citation type="submission" date="2025-08" db="UniProtKB">
        <authorList>
            <consortium name="RefSeq"/>
        </authorList>
    </citation>
    <scope>IDENTIFICATION</scope>
</reference>
<keyword evidence="13 17" id="KW-0472">Membrane</keyword>
<evidence type="ECO:0000313" key="18">
    <source>
        <dbReference type="RefSeq" id="XP_013167078.1"/>
    </source>
</evidence>
<dbReference type="KEGG" id="pxu:106117351"/>
<comment type="similarity">
    <text evidence="4">Belongs to the MAPEG family.</text>
</comment>
<evidence type="ECO:0000256" key="8">
    <source>
        <dbReference type="ARBA" id="ARBA00022787"/>
    </source>
</evidence>
<keyword evidence="6" id="KW-0808">Transferase</keyword>
<evidence type="ECO:0000256" key="1">
    <source>
        <dbReference type="ARBA" id="ARBA00003701"/>
    </source>
</evidence>
<organism evidence="18">
    <name type="scientific">Papilio xuthus</name>
    <name type="common">Asian swallowtail butterfly</name>
    <dbReference type="NCBI Taxonomy" id="66420"/>
    <lineage>
        <taxon>Eukaryota</taxon>
        <taxon>Metazoa</taxon>
        <taxon>Ecdysozoa</taxon>
        <taxon>Arthropoda</taxon>
        <taxon>Hexapoda</taxon>
        <taxon>Insecta</taxon>
        <taxon>Pterygota</taxon>
        <taxon>Neoptera</taxon>
        <taxon>Endopterygota</taxon>
        <taxon>Lepidoptera</taxon>
        <taxon>Glossata</taxon>
        <taxon>Ditrysia</taxon>
        <taxon>Papilionoidea</taxon>
        <taxon>Papilionidae</taxon>
        <taxon>Papilioninae</taxon>
        <taxon>Papilio</taxon>
    </lineage>
</organism>
<evidence type="ECO:0000256" key="4">
    <source>
        <dbReference type="ARBA" id="ARBA00010459"/>
    </source>
</evidence>
<feature type="transmembrane region" description="Helical" evidence="17">
    <location>
        <begin position="14"/>
        <end position="35"/>
    </location>
</feature>
<sequence>MAVLALSNPVVQSYIVYSAILALKLISVSTMTAIARMTRGVFANPEDAKTLKGKVKFDDPVVERIRRAHLNDLENIPAFWVLGALYLTTGPVAAWATLLFRVYAVSRIVHTIVYALIPLPQPARGIAFGIPYIIKWYMGFQVAMYYITLSDPVVQSFIVYSAILALKLISVSLMTTIARMTRGVFGNPEDAKAFKGTVKFDDPVVERIRRAHLNDLENIPAFWVLGALYLTTGPVVVWATILFRVYAVSRIVHTIVYALIPLPQPARGIAYAIPYIIKWYMGFQVVIYYISAV</sequence>
<evidence type="ECO:0000256" key="16">
    <source>
        <dbReference type="ARBA" id="ARBA00049385"/>
    </source>
</evidence>
<dbReference type="Proteomes" id="UP000694872">
    <property type="component" value="Unplaced"/>
</dbReference>
<keyword evidence="10 17" id="KW-1133">Transmembrane helix</keyword>
<proteinExistence type="inferred from homology"/>
<evidence type="ECO:0000256" key="10">
    <source>
        <dbReference type="ARBA" id="ARBA00022989"/>
    </source>
</evidence>
<dbReference type="PANTHER" id="PTHR10689:SF6">
    <property type="entry name" value="MICROSOMAL GLUTATHIONE S-TRANSFERASE 1"/>
    <property type="match status" value="1"/>
</dbReference>
<dbReference type="InterPro" id="IPR023352">
    <property type="entry name" value="MAPEG-like_dom_sf"/>
</dbReference>
<accession>A0AAJ6Z878</accession>
<evidence type="ECO:0000256" key="9">
    <source>
        <dbReference type="ARBA" id="ARBA00022824"/>
    </source>
</evidence>
<evidence type="ECO:0000256" key="3">
    <source>
        <dbReference type="ARBA" id="ARBA00004477"/>
    </source>
</evidence>
<comment type="subunit">
    <text evidence="14">Homotrimer; The trimer binds only one molecule of glutathione.</text>
</comment>
<dbReference type="FunFam" id="1.20.120.550:FF:000002">
    <property type="entry name" value="Microsomal glutathione S-transferase 1"/>
    <property type="match status" value="2"/>
</dbReference>
<evidence type="ECO:0000256" key="6">
    <source>
        <dbReference type="ARBA" id="ARBA00022679"/>
    </source>
</evidence>
<dbReference type="InterPro" id="IPR040162">
    <property type="entry name" value="MGST1-like"/>
</dbReference>
<evidence type="ECO:0000256" key="12">
    <source>
        <dbReference type="ARBA" id="ARBA00023128"/>
    </source>
</evidence>
<dbReference type="GeneID" id="106117351"/>
<dbReference type="PANTHER" id="PTHR10689">
    <property type="entry name" value="MICROSOMAL GLUTATHIONE S-TRANSFERASE 1"/>
    <property type="match status" value="1"/>
</dbReference>
<protein>
    <recommendedName>
        <fullName evidence="15">Microsomal glutathione S-transferase 1</fullName>
        <ecNumber evidence="5">2.5.1.18</ecNumber>
    </recommendedName>
</protein>
<dbReference type="EC" id="2.5.1.18" evidence="5"/>
<comment type="function">
    <text evidence="1">Conjugation of reduced glutathione to a wide number of exogenous and endogenous hydrophobic electrophiles.</text>
</comment>
<feature type="transmembrane region" description="Helical" evidence="17">
    <location>
        <begin position="76"/>
        <end position="96"/>
    </location>
</feature>
<evidence type="ECO:0000256" key="14">
    <source>
        <dbReference type="ARBA" id="ARBA00038540"/>
    </source>
</evidence>
<dbReference type="InterPro" id="IPR001129">
    <property type="entry name" value="Membr-assoc_MAPEG"/>
</dbReference>
<keyword evidence="8" id="KW-1000">Mitochondrion outer membrane</keyword>
<feature type="transmembrane region" description="Helical" evidence="17">
    <location>
        <begin position="219"/>
        <end position="239"/>
    </location>
</feature>
<evidence type="ECO:0000256" key="17">
    <source>
        <dbReference type="SAM" id="Phobius"/>
    </source>
</evidence>
<evidence type="ECO:0000256" key="2">
    <source>
        <dbReference type="ARBA" id="ARBA00004294"/>
    </source>
</evidence>
<dbReference type="GO" id="GO:0004364">
    <property type="term" value="F:glutathione transferase activity"/>
    <property type="evidence" value="ECO:0007669"/>
    <property type="project" value="UniProtKB-EC"/>
</dbReference>
<dbReference type="AlphaFoldDB" id="A0AAJ6Z878"/>
<evidence type="ECO:0000256" key="5">
    <source>
        <dbReference type="ARBA" id="ARBA00012452"/>
    </source>
</evidence>
<keyword evidence="7 17" id="KW-0812">Transmembrane</keyword>
<gene>
    <name evidence="18" type="primary">LOC106117351</name>
</gene>
<name>A0AAJ6Z878_PAPXU</name>
<comment type="subcellular location">
    <subcellularLocation>
        <location evidence="3">Endoplasmic reticulum membrane</location>
        <topology evidence="3">Multi-pass membrane protein</topology>
    </subcellularLocation>
    <subcellularLocation>
        <location evidence="2">Mitochondrion outer membrane</location>
    </subcellularLocation>
</comment>
<evidence type="ECO:0000256" key="13">
    <source>
        <dbReference type="ARBA" id="ARBA00023136"/>
    </source>
</evidence>
<keyword evidence="11" id="KW-0007">Acetylation</keyword>
<dbReference type="GO" id="GO:0005741">
    <property type="term" value="C:mitochondrial outer membrane"/>
    <property type="evidence" value="ECO:0007669"/>
    <property type="project" value="UniProtKB-SubCell"/>
</dbReference>